<feature type="region of interest" description="Disordered" evidence="1">
    <location>
        <begin position="1"/>
        <end position="27"/>
    </location>
</feature>
<organism evidence="2 3">
    <name type="scientific">Araneus ventricosus</name>
    <name type="common">Orbweaver spider</name>
    <name type="synonym">Epeira ventricosa</name>
    <dbReference type="NCBI Taxonomy" id="182803"/>
    <lineage>
        <taxon>Eukaryota</taxon>
        <taxon>Metazoa</taxon>
        <taxon>Ecdysozoa</taxon>
        <taxon>Arthropoda</taxon>
        <taxon>Chelicerata</taxon>
        <taxon>Arachnida</taxon>
        <taxon>Araneae</taxon>
        <taxon>Araneomorphae</taxon>
        <taxon>Entelegynae</taxon>
        <taxon>Araneoidea</taxon>
        <taxon>Araneidae</taxon>
        <taxon>Araneus</taxon>
    </lineage>
</organism>
<proteinExistence type="predicted"/>
<comment type="caution">
    <text evidence="2">The sequence shown here is derived from an EMBL/GenBank/DDBJ whole genome shotgun (WGS) entry which is preliminary data.</text>
</comment>
<evidence type="ECO:0000313" key="3">
    <source>
        <dbReference type="Proteomes" id="UP000499080"/>
    </source>
</evidence>
<dbReference type="EMBL" id="BGPR01032611">
    <property type="protein sequence ID" value="GBO06198.1"/>
    <property type="molecule type" value="Genomic_DNA"/>
</dbReference>
<gene>
    <name evidence="2" type="ORF">AVEN_35138_1</name>
</gene>
<name>A0A4Y2TZZ8_ARAVE</name>
<accession>A0A4Y2TZZ8</accession>
<evidence type="ECO:0000313" key="2">
    <source>
        <dbReference type="EMBL" id="GBO06198.1"/>
    </source>
</evidence>
<keyword evidence="3" id="KW-1185">Reference proteome</keyword>
<protein>
    <submittedName>
        <fullName evidence="2">Uncharacterized protein</fullName>
    </submittedName>
</protein>
<dbReference type="Proteomes" id="UP000499080">
    <property type="component" value="Unassembled WGS sequence"/>
</dbReference>
<dbReference type="AlphaFoldDB" id="A0A4Y2TZZ8"/>
<evidence type="ECO:0000256" key="1">
    <source>
        <dbReference type="SAM" id="MobiDB-lite"/>
    </source>
</evidence>
<reference evidence="2 3" key="1">
    <citation type="journal article" date="2019" name="Sci. Rep.">
        <title>Orb-weaving spider Araneus ventricosus genome elucidates the spidroin gene catalogue.</title>
        <authorList>
            <person name="Kono N."/>
            <person name="Nakamura H."/>
            <person name="Ohtoshi R."/>
            <person name="Moran D.A.P."/>
            <person name="Shinohara A."/>
            <person name="Yoshida Y."/>
            <person name="Fujiwara M."/>
            <person name="Mori M."/>
            <person name="Tomita M."/>
            <person name="Arakawa K."/>
        </authorList>
    </citation>
    <scope>NUCLEOTIDE SEQUENCE [LARGE SCALE GENOMIC DNA]</scope>
</reference>
<sequence length="196" mass="21728">MVWKFGDGMPDQVSSSDRGTKLGGQVQESARPLKITNPFWENTKFRLYKPEEASLAVGTSILEHVEPLCDSLTRHCIYTIYFVQLPINLSVVTPLCPQKRITARISNLDDSCSCQDIFGPQWPGGKVSTSGRRGPGSKPDSTQKTPCKRVRRTLNPSGQNVLPLVWCGSCERGRQPRCRLGHLNLELGLGTTEGMR</sequence>
<feature type="region of interest" description="Disordered" evidence="1">
    <location>
        <begin position="123"/>
        <end position="147"/>
    </location>
</feature>